<accession>L7VPM2</accession>
<evidence type="ECO:0000259" key="1">
    <source>
        <dbReference type="Pfam" id="PF05239"/>
    </source>
</evidence>
<keyword evidence="3" id="KW-1185">Reference proteome</keyword>
<dbReference type="Proteomes" id="UP000011220">
    <property type="component" value="Chromosome"/>
</dbReference>
<dbReference type="AlphaFoldDB" id="L7VPM2"/>
<name>L7VPM2_THES1</name>
<reference evidence="2 3" key="1">
    <citation type="journal article" date="2013" name="Genome Announc.">
        <title>Complete genome sequence of Clostridium stercorarium subsp. stercorarium strain DSM 8532, a thermophilic degrader of plant cell wall fibers.</title>
        <authorList>
            <person name="Poehlein A."/>
            <person name="Zverlov V.V."/>
            <person name="Daniel R."/>
            <person name="Schwarz W.H."/>
            <person name="Liebl W."/>
        </authorList>
    </citation>
    <scope>NUCLEOTIDE SEQUENCE [LARGE SCALE GENOMIC DNA]</scope>
    <source>
        <strain evidence="3">ATCC 35414 / DSM 8532 / NCIMB 11754</strain>
    </source>
</reference>
<dbReference type="InterPro" id="IPR011033">
    <property type="entry name" value="PRC_barrel-like_sf"/>
</dbReference>
<dbReference type="Pfam" id="PF05239">
    <property type="entry name" value="PRC"/>
    <property type="match status" value="1"/>
</dbReference>
<evidence type="ECO:0000313" key="3">
    <source>
        <dbReference type="Proteomes" id="UP000011220"/>
    </source>
</evidence>
<dbReference type="STRING" id="1121335.Cst_c14050"/>
<dbReference type="SUPFAM" id="SSF50346">
    <property type="entry name" value="PRC-barrel domain"/>
    <property type="match status" value="1"/>
</dbReference>
<protein>
    <recommendedName>
        <fullName evidence="1">PRC-barrel domain-containing protein</fullName>
    </recommendedName>
</protein>
<gene>
    <name evidence="2" type="ordered locus">Cst_c14050</name>
</gene>
<proteinExistence type="predicted"/>
<dbReference type="InterPro" id="IPR027275">
    <property type="entry name" value="PRC-brl_dom"/>
</dbReference>
<organism evidence="2 3">
    <name type="scientific">Thermoclostridium stercorarium (strain ATCC 35414 / DSM 8532 / NCIMB 11754)</name>
    <name type="common">Clostridium stercorarium</name>
    <dbReference type="NCBI Taxonomy" id="1121335"/>
    <lineage>
        <taxon>Bacteria</taxon>
        <taxon>Bacillati</taxon>
        <taxon>Bacillota</taxon>
        <taxon>Clostridia</taxon>
        <taxon>Eubacteriales</taxon>
        <taxon>Oscillospiraceae</taxon>
        <taxon>Thermoclostridium</taxon>
    </lineage>
</organism>
<dbReference type="Gene3D" id="2.30.30.240">
    <property type="entry name" value="PRC-barrel domain"/>
    <property type="match status" value="1"/>
</dbReference>
<dbReference type="KEGG" id="css:Cst_c14050"/>
<evidence type="ECO:0000313" key="2">
    <source>
        <dbReference type="EMBL" id="AGC68396.1"/>
    </source>
</evidence>
<dbReference type="EMBL" id="CP004044">
    <property type="protein sequence ID" value="AGC68396.1"/>
    <property type="molecule type" value="Genomic_DNA"/>
</dbReference>
<dbReference type="PATRIC" id="fig|1121335.3.peg.1384"/>
<sequence length="177" mass="20499">MHYWSETVGASVFLDRDKIGQVEDSVIDPVNKAVEGFLLERKSTEIRYRFLPFTQIKEIKRDSIRLNSKSGIIVLAKDFKKSKILIRELMKKPIIDEKGEWIGRVVDVAFDENNGILREIIISGSVVDDLWLGRKKMPVLDRVEFSRELIQIDRDTKEKIIPLQKGLKKLLNMDSSK</sequence>
<dbReference type="RefSeq" id="WP_015359081.1">
    <property type="nucleotide sequence ID" value="NC_020134.1"/>
</dbReference>
<feature type="domain" description="PRC-barrel" evidence="1">
    <location>
        <begin position="84"/>
        <end position="127"/>
    </location>
</feature>
<dbReference type="KEGG" id="csd:Clst_1355"/>